<protein>
    <submittedName>
        <fullName evidence="3">NAD(P)-binding domain-containing protein</fullName>
    </submittedName>
</protein>
<dbReference type="InterPro" id="IPR028939">
    <property type="entry name" value="P5C_Rdtase_cat_N"/>
</dbReference>
<dbReference type="RefSeq" id="WP_195129301.1">
    <property type="nucleotide sequence ID" value="NZ_JADLQX010000006.1"/>
</dbReference>
<sequence>MRIGIIGAGAMARALGSGWTKAGHEVLIGARSADAAAELAAALGAQAGTIPEAAGFGDVVVPALPVPALTEVLDATRELLVGRTVVDCTNAFAPDAAAPEGSTAFVLAEDAVAERIAAQAPGAHVVKAFNLCAAEVWQSRERTFDGRRLAVPICGDDATAVGLVATLAQDLDLHAIPAGGLHRARYLEAMSVFTVGLWFAGHDARAMFPPLEAAFAVVD</sequence>
<accession>A0ABS0CQA5</accession>
<name>A0ABS0CQA5_9NOCA</name>
<dbReference type="Proteomes" id="UP000702209">
    <property type="component" value="Unassembled WGS sequence"/>
</dbReference>
<dbReference type="InterPro" id="IPR051267">
    <property type="entry name" value="STEAP_metalloreductase"/>
</dbReference>
<dbReference type="PANTHER" id="PTHR14239">
    <property type="entry name" value="DUDULIN-RELATED"/>
    <property type="match status" value="1"/>
</dbReference>
<evidence type="ECO:0000313" key="3">
    <source>
        <dbReference type="EMBL" id="MBF6297992.1"/>
    </source>
</evidence>
<gene>
    <name evidence="3" type="ORF">IU459_10585</name>
</gene>
<dbReference type="Gene3D" id="3.40.50.720">
    <property type="entry name" value="NAD(P)-binding Rossmann-like Domain"/>
    <property type="match status" value="1"/>
</dbReference>
<evidence type="ECO:0000259" key="2">
    <source>
        <dbReference type="Pfam" id="PF03807"/>
    </source>
</evidence>
<reference evidence="3 4" key="1">
    <citation type="submission" date="2020-10" db="EMBL/GenBank/DDBJ databases">
        <title>Identification of Nocardia species via Next-generation sequencing and recognition of intraspecies genetic diversity.</title>
        <authorList>
            <person name="Li P."/>
            <person name="Li P."/>
            <person name="Lu B."/>
        </authorList>
    </citation>
    <scope>NUCLEOTIDE SEQUENCE [LARGE SCALE GENOMIC DNA]</scope>
    <source>
        <strain evidence="3 4">BJ06-0157</strain>
    </source>
</reference>
<keyword evidence="4" id="KW-1185">Reference proteome</keyword>
<comment type="caution">
    <text evidence="3">The sequence shown here is derived from an EMBL/GenBank/DDBJ whole genome shotgun (WGS) entry which is preliminary data.</text>
</comment>
<feature type="domain" description="Pyrroline-5-carboxylate reductase catalytic N-terminal" evidence="2">
    <location>
        <begin position="2"/>
        <end position="90"/>
    </location>
</feature>
<dbReference type="SUPFAM" id="SSF51735">
    <property type="entry name" value="NAD(P)-binding Rossmann-fold domains"/>
    <property type="match status" value="1"/>
</dbReference>
<dbReference type="InterPro" id="IPR036291">
    <property type="entry name" value="NAD(P)-bd_dom_sf"/>
</dbReference>
<dbReference type="Pfam" id="PF03807">
    <property type="entry name" value="F420_oxidored"/>
    <property type="match status" value="1"/>
</dbReference>
<evidence type="ECO:0000256" key="1">
    <source>
        <dbReference type="ARBA" id="ARBA00023002"/>
    </source>
</evidence>
<keyword evidence="1" id="KW-0560">Oxidoreductase</keyword>
<organism evidence="3 4">
    <name type="scientific">Nocardia amamiensis</name>
    <dbReference type="NCBI Taxonomy" id="404578"/>
    <lineage>
        <taxon>Bacteria</taxon>
        <taxon>Bacillati</taxon>
        <taxon>Actinomycetota</taxon>
        <taxon>Actinomycetes</taxon>
        <taxon>Mycobacteriales</taxon>
        <taxon>Nocardiaceae</taxon>
        <taxon>Nocardia</taxon>
    </lineage>
</organism>
<proteinExistence type="predicted"/>
<dbReference type="EMBL" id="JADLQX010000006">
    <property type="protein sequence ID" value="MBF6297992.1"/>
    <property type="molecule type" value="Genomic_DNA"/>
</dbReference>
<evidence type="ECO:0000313" key="4">
    <source>
        <dbReference type="Proteomes" id="UP000702209"/>
    </source>
</evidence>
<dbReference type="PANTHER" id="PTHR14239:SF10">
    <property type="entry name" value="REDUCTASE"/>
    <property type="match status" value="1"/>
</dbReference>